<accession>F4P014</accession>
<evidence type="ECO:0000313" key="3">
    <source>
        <dbReference type="EMBL" id="EGF81185.1"/>
    </source>
</evidence>
<protein>
    <submittedName>
        <fullName evidence="3">Uncharacterized protein</fullName>
    </submittedName>
</protein>
<dbReference type="HOGENOM" id="CLU_2426667_0_0_1"/>
<keyword evidence="2" id="KW-1133">Transmembrane helix</keyword>
<feature type="transmembrane region" description="Helical" evidence="2">
    <location>
        <begin position="21"/>
        <end position="39"/>
    </location>
</feature>
<keyword evidence="2" id="KW-0812">Transmembrane</keyword>
<evidence type="ECO:0000313" key="4">
    <source>
        <dbReference type="Proteomes" id="UP000007241"/>
    </source>
</evidence>
<dbReference type="EMBL" id="GL882882">
    <property type="protein sequence ID" value="EGF81185.1"/>
    <property type="molecule type" value="Genomic_DNA"/>
</dbReference>
<gene>
    <name evidence="3" type="ORF">BATDEDRAFT_87836</name>
</gene>
<organism evidence="3 4">
    <name type="scientific">Batrachochytrium dendrobatidis (strain JAM81 / FGSC 10211)</name>
    <name type="common">Frog chytrid fungus</name>
    <dbReference type="NCBI Taxonomy" id="684364"/>
    <lineage>
        <taxon>Eukaryota</taxon>
        <taxon>Fungi</taxon>
        <taxon>Fungi incertae sedis</taxon>
        <taxon>Chytridiomycota</taxon>
        <taxon>Chytridiomycota incertae sedis</taxon>
        <taxon>Chytridiomycetes</taxon>
        <taxon>Rhizophydiales</taxon>
        <taxon>Rhizophydiales incertae sedis</taxon>
        <taxon>Batrachochytrium</taxon>
    </lineage>
</organism>
<evidence type="ECO:0000256" key="1">
    <source>
        <dbReference type="SAM" id="MobiDB-lite"/>
    </source>
</evidence>
<keyword evidence="4" id="KW-1185">Reference proteome</keyword>
<sequence length="91" mass="10126">MRIIRAAVAPTIRPSLYKVTWKIYALVGVLSVFVGNYSFSPYIAPYFGHEAPTSHNTILKMQQYLMGDVDSTLSASTPNKEQKSEPTQNST</sequence>
<name>F4P014_BATDJ</name>
<dbReference type="RefSeq" id="XP_006678113.1">
    <property type="nucleotide sequence ID" value="XM_006678050.1"/>
</dbReference>
<feature type="region of interest" description="Disordered" evidence="1">
    <location>
        <begin position="71"/>
        <end position="91"/>
    </location>
</feature>
<dbReference type="OrthoDB" id="10352592at2759"/>
<dbReference type="AlphaFoldDB" id="F4P014"/>
<evidence type="ECO:0000256" key="2">
    <source>
        <dbReference type="SAM" id="Phobius"/>
    </source>
</evidence>
<reference evidence="3 4" key="1">
    <citation type="submission" date="2009-12" db="EMBL/GenBank/DDBJ databases">
        <title>The draft genome of Batrachochytrium dendrobatidis.</title>
        <authorList>
            <consortium name="US DOE Joint Genome Institute (JGI-PGF)"/>
            <person name="Kuo A."/>
            <person name="Salamov A."/>
            <person name="Schmutz J."/>
            <person name="Lucas S."/>
            <person name="Pitluck S."/>
            <person name="Rosenblum E."/>
            <person name="Stajich J."/>
            <person name="Eisen M."/>
            <person name="Grigoriev I.V."/>
        </authorList>
    </citation>
    <scope>NUCLEOTIDE SEQUENCE [LARGE SCALE GENOMIC DNA]</scope>
    <source>
        <strain evidence="4">JAM81 / FGSC 10211</strain>
    </source>
</reference>
<keyword evidence="2" id="KW-0472">Membrane</keyword>
<proteinExistence type="predicted"/>
<dbReference type="Proteomes" id="UP000007241">
    <property type="component" value="Unassembled WGS sequence"/>
</dbReference>
<dbReference type="GeneID" id="18242928"/>
<dbReference type="InParanoid" id="F4P014"/>